<feature type="transmembrane region" description="Helical" evidence="7">
    <location>
        <begin position="115"/>
        <end position="142"/>
    </location>
</feature>
<feature type="transmembrane region" description="Helical" evidence="7">
    <location>
        <begin position="205"/>
        <end position="227"/>
    </location>
</feature>
<feature type="transmembrane region" description="Helical" evidence="7">
    <location>
        <begin position="233"/>
        <end position="252"/>
    </location>
</feature>
<evidence type="ECO:0000256" key="2">
    <source>
        <dbReference type="ARBA" id="ARBA00009045"/>
    </source>
</evidence>
<dbReference type="SUPFAM" id="SSF144091">
    <property type="entry name" value="Rhomboid-like"/>
    <property type="match status" value="1"/>
</dbReference>
<keyword evidence="4" id="KW-0378">Hydrolase</keyword>
<evidence type="ECO:0000259" key="8">
    <source>
        <dbReference type="Pfam" id="PF01694"/>
    </source>
</evidence>
<organism evidence="9 10">
    <name type="scientific">Gordonia paraffinivorans NBRC 108238</name>
    <dbReference type="NCBI Taxonomy" id="1223543"/>
    <lineage>
        <taxon>Bacteria</taxon>
        <taxon>Bacillati</taxon>
        <taxon>Actinomycetota</taxon>
        <taxon>Actinomycetes</taxon>
        <taxon>Mycobacteriales</taxon>
        <taxon>Gordoniaceae</taxon>
        <taxon>Gordonia</taxon>
    </lineage>
</organism>
<keyword evidence="3 7" id="KW-0812">Transmembrane</keyword>
<dbReference type="InterPro" id="IPR035952">
    <property type="entry name" value="Rhomboid-like_sf"/>
</dbReference>
<proteinExistence type="inferred from homology"/>
<evidence type="ECO:0000256" key="5">
    <source>
        <dbReference type="ARBA" id="ARBA00022989"/>
    </source>
</evidence>
<sequence>MCYRHPDRPTGLSCSRCGRPACPECLRPASVGQHCLDCLARDGVQRTPDFGDRGIRPMATTRVVPTKPYVTYGLIAVNVLVFLLCAAQAGFGDPGAAPLFAEGDLLKSDVASGEYWRLLTAGFLHFSVMHIAVNMLSLYILGRDLELALGMFRYLAIYLIALLGGSAAVMLFEADRAVTAGASGAIYGLMGAMLVIILKARVSPVPVLSIIAFNVVLSFSLPGISVLGHLGGLAFGAAATAAVVYLPGLVLPPGGRTPEAASRVGWVALAALFVLAIALGVAGGVAYDGPIYIR</sequence>
<evidence type="ECO:0000256" key="4">
    <source>
        <dbReference type="ARBA" id="ARBA00022801"/>
    </source>
</evidence>
<keyword evidence="6 7" id="KW-0472">Membrane</keyword>
<evidence type="ECO:0000313" key="9">
    <source>
        <dbReference type="EMBL" id="GAC84026.1"/>
    </source>
</evidence>
<reference evidence="9 10" key="1">
    <citation type="submission" date="2013-02" db="EMBL/GenBank/DDBJ databases">
        <title>Whole genome shotgun sequence of Gordonia paraffinivorans NBRC 108238.</title>
        <authorList>
            <person name="Isaki-Nakamura S."/>
            <person name="Hosoyama A."/>
            <person name="Tsuchikane K."/>
            <person name="Ando Y."/>
            <person name="Baba S."/>
            <person name="Ohji S."/>
            <person name="Hamada M."/>
            <person name="Tamura T."/>
            <person name="Yamazoe A."/>
            <person name="Yamazaki S."/>
            <person name="Fujita N."/>
        </authorList>
    </citation>
    <scope>NUCLEOTIDE SEQUENCE [LARGE SCALE GENOMIC DNA]</scope>
    <source>
        <strain evidence="9 10">NBRC 108238</strain>
    </source>
</reference>
<dbReference type="Gene3D" id="1.20.1540.10">
    <property type="entry name" value="Rhomboid-like"/>
    <property type="match status" value="1"/>
</dbReference>
<evidence type="ECO:0000313" key="10">
    <source>
        <dbReference type="Proteomes" id="UP000035021"/>
    </source>
</evidence>
<comment type="subcellular location">
    <subcellularLocation>
        <location evidence="1">Membrane</location>
        <topology evidence="1">Multi-pass membrane protein</topology>
    </subcellularLocation>
</comment>
<dbReference type="InterPro" id="IPR050925">
    <property type="entry name" value="Rhomboid_protease_S54"/>
</dbReference>
<gene>
    <name evidence="9" type="ORF">GP2_017_00550</name>
</gene>
<accession>A0ABQ0IKC6</accession>
<feature type="transmembrane region" description="Helical" evidence="7">
    <location>
        <begin position="154"/>
        <end position="172"/>
    </location>
</feature>
<name>A0ABQ0IKC6_9ACTN</name>
<feature type="domain" description="Peptidase S54 rhomboid" evidence="8">
    <location>
        <begin position="113"/>
        <end position="244"/>
    </location>
</feature>
<dbReference type="PANTHER" id="PTHR43731">
    <property type="entry name" value="RHOMBOID PROTEASE"/>
    <property type="match status" value="1"/>
</dbReference>
<feature type="transmembrane region" description="Helical" evidence="7">
    <location>
        <begin position="69"/>
        <end position="91"/>
    </location>
</feature>
<dbReference type="InterPro" id="IPR022764">
    <property type="entry name" value="Peptidase_S54_rhomboid_dom"/>
</dbReference>
<dbReference type="Pfam" id="PF01694">
    <property type="entry name" value="Rhomboid"/>
    <property type="match status" value="1"/>
</dbReference>
<dbReference type="EMBL" id="BAOQ01000017">
    <property type="protein sequence ID" value="GAC84026.1"/>
    <property type="molecule type" value="Genomic_DNA"/>
</dbReference>
<dbReference type="Proteomes" id="UP000035021">
    <property type="component" value="Unassembled WGS sequence"/>
</dbReference>
<comment type="similarity">
    <text evidence="2">Belongs to the peptidase S54 family.</text>
</comment>
<keyword evidence="10" id="KW-1185">Reference proteome</keyword>
<evidence type="ECO:0000256" key="7">
    <source>
        <dbReference type="SAM" id="Phobius"/>
    </source>
</evidence>
<dbReference type="PANTHER" id="PTHR43731:SF14">
    <property type="entry name" value="PRESENILIN-ASSOCIATED RHOMBOID-LIKE PROTEIN, MITOCHONDRIAL"/>
    <property type="match status" value="1"/>
</dbReference>
<comment type="caution">
    <text evidence="9">The sequence shown here is derived from an EMBL/GenBank/DDBJ whole genome shotgun (WGS) entry which is preliminary data.</text>
</comment>
<feature type="transmembrane region" description="Helical" evidence="7">
    <location>
        <begin position="178"/>
        <end position="198"/>
    </location>
</feature>
<keyword evidence="5 7" id="KW-1133">Transmembrane helix</keyword>
<evidence type="ECO:0000256" key="6">
    <source>
        <dbReference type="ARBA" id="ARBA00023136"/>
    </source>
</evidence>
<feature type="transmembrane region" description="Helical" evidence="7">
    <location>
        <begin position="264"/>
        <end position="287"/>
    </location>
</feature>
<evidence type="ECO:0000256" key="3">
    <source>
        <dbReference type="ARBA" id="ARBA00022692"/>
    </source>
</evidence>
<evidence type="ECO:0000256" key="1">
    <source>
        <dbReference type="ARBA" id="ARBA00004141"/>
    </source>
</evidence>
<protein>
    <submittedName>
        <fullName evidence="9">Rhomboid family protein</fullName>
    </submittedName>
</protein>